<feature type="region of interest" description="Disordered" evidence="1">
    <location>
        <begin position="1"/>
        <end position="24"/>
    </location>
</feature>
<feature type="region of interest" description="Disordered" evidence="1">
    <location>
        <begin position="71"/>
        <end position="115"/>
    </location>
</feature>
<evidence type="ECO:0000313" key="3">
    <source>
        <dbReference type="Proteomes" id="UP000229498"/>
    </source>
</evidence>
<dbReference type="EMBL" id="PHIG01000031">
    <property type="protein sequence ID" value="PJK29938.1"/>
    <property type="molecule type" value="Genomic_DNA"/>
</dbReference>
<protein>
    <submittedName>
        <fullName evidence="2">Uncharacterized protein</fullName>
    </submittedName>
</protein>
<reference evidence="2 3" key="1">
    <citation type="submission" date="2017-11" db="EMBL/GenBank/DDBJ databases">
        <title>Draft genome sequence of Rhizobiales bacterium SY3-13.</title>
        <authorList>
            <person name="Sun C."/>
        </authorList>
    </citation>
    <scope>NUCLEOTIDE SEQUENCE [LARGE SCALE GENOMIC DNA]</scope>
    <source>
        <strain evidence="2 3">SY3-13</strain>
    </source>
</reference>
<organism evidence="2 3">
    <name type="scientific">Minwuia thermotolerans</name>
    <dbReference type="NCBI Taxonomy" id="2056226"/>
    <lineage>
        <taxon>Bacteria</taxon>
        <taxon>Pseudomonadati</taxon>
        <taxon>Pseudomonadota</taxon>
        <taxon>Alphaproteobacteria</taxon>
        <taxon>Minwuiales</taxon>
        <taxon>Minwuiaceae</taxon>
        <taxon>Minwuia</taxon>
    </lineage>
</organism>
<comment type="caution">
    <text evidence="2">The sequence shown here is derived from an EMBL/GenBank/DDBJ whole genome shotgun (WGS) entry which is preliminary data.</text>
</comment>
<name>A0A2M9G2K5_9PROT</name>
<accession>A0A2M9G2K5</accession>
<dbReference type="AlphaFoldDB" id="A0A2M9G2K5"/>
<sequence length="115" mass="12224">MEAGMTHDARIAPARRSPRYALSPDHLSHLGRAEYLLGELLERADVIETPAGPVLAFAPGRGLLAALADWGADLADDEPDGGDEPDDDREDDDPAEAEPDDEAAWSPLLLRGGQG</sequence>
<feature type="compositionally biased region" description="Acidic residues" evidence="1">
    <location>
        <begin position="74"/>
        <end position="103"/>
    </location>
</feature>
<dbReference type="Proteomes" id="UP000229498">
    <property type="component" value="Unassembled WGS sequence"/>
</dbReference>
<evidence type="ECO:0000313" key="2">
    <source>
        <dbReference type="EMBL" id="PJK29938.1"/>
    </source>
</evidence>
<keyword evidence="3" id="KW-1185">Reference proteome</keyword>
<feature type="compositionally biased region" description="Basic and acidic residues" evidence="1">
    <location>
        <begin position="1"/>
        <end position="10"/>
    </location>
</feature>
<gene>
    <name evidence="2" type="ORF">CVT23_09220</name>
</gene>
<proteinExistence type="predicted"/>
<evidence type="ECO:0000256" key="1">
    <source>
        <dbReference type="SAM" id="MobiDB-lite"/>
    </source>
</evidence>